<feature type="binding site" evidence="5">
    <location>
        <position position="155"/>
    </location>
    <ligand>
        <name>FMN</name>
        <dbReference type="ChEBI" id="CHEBI:58210"/>
    </ligand>
</feature>
<feature type="binding site" evidence="5">
    <location>
        <position position="178"/>
    </location>
    <ligand>
        <name>FMN</name>
        <dbReference type="ChEBI" id="CHEBI:58210"/>
    </ligand>
</feature>
<feature type="signal peptide" evidence="6">
    <location>
        <begin position="1"/>
        <end position="20"/>
    </location>
</feature>
<dbReference type="OrthoDB" id="1925334at2759"/>
<dbReference type="GeneID" id="19268677"/>
<dbReference type="RefSeq" id="XP_007830436.1">
    <property type="nucleotide sequence ID" value="XM_007832245.1"/>
</dbReference>
<dbReference type="PROSITE" id="PS51349">
    <property type="entry name" value="FMN_HYDROXY_ACID_DH_2"/>
    <property type="match status" value="1"/>
</dbReference>
<keyword evidence="2" id="KW-0560">Oxidoreductase</keyword>
<keyword evidence="9" id="KW-1185">Reference proteome</keyword>
<organism evidence="8 9">
    <name type="scientific">Pestalotiopsis fici (strain W106-1 / CGMCC3.15140)</name>
    <dbReference type="NCBI Taxonomy" id="1229662"/>
    <lineage>
        <taxon>Eukaryota</taxon>
        <taxon>Fungi</taxon>
        <taxon>Dikarya</taxon>
        <taxon>Ascomycota</taxon>
        <taxon>Pezizomycotina</taxon>
        <taxon>Sordariomycetes</taxon>
        <taxon>Xylariomycetidae</taxon>
        <taxon>Amphisphaeriales</taxon>
        <taxon>Sporocadaceae</taxon>
        <taxon>Pestalotiopsis</taxon>
    </lineage>
</organism>
<evidence type="ECO:0000256" key="5">
    <source>
        <dbReference type="PIRSR" id="PIRSR000138-2"/>
    </source>
</evidence>
<dbReference type="AlphaFoldDB" id="W3XI07"/>
<feature type="domain" description="FMN hydroxy acid dehydrogenase" evidence="7">
    <location>
        <begin position="47"/>
        <end position="385"/>
    </location>
</feature>
<dbReference type="InterPro" id="IPR012133">
    <property type="entry name" value="Alpha-hydoxy_acid_DH_FMN"/>
</dbReference>
<evidence type="ECO:0000256" key="2">
    <source>
        <dbReference type="ARBA" id="ARBA00023002"/>
    </source>
</evidence>
<dbReference type="OMA" id="PIFANIW"/>
<comment type="similarity">
    <text evidence="3">Belongs to the FMN-dependent alpha-hydroxy acid dehydrogenase family.</text>
</comment>
<dbReference type="EMBL" id="KI912110">
    <property type="protein sequence ID" value="ETS85639.1"/>
    <property type="molecule type" value="Genomic_DNA"/>
</dbReference>
<sequence>MARILRGLAYGLALTRSVYAVDMNMEYNQGLPDTGLDVSGWTAGELPDLDDMISLNDFQMAAKNFLSAKYYTQYRTGALDETTYINNLDIFRKILFNGYAFQDVSNLNLNTTILGYNFAAPFFIAPAANAGHANDGAETNLVKAAASAGVLYAPSISATQSIEEIGAAAADGQIMFHQEYLWANTTRVEDELARIEAAGFKAIFLTVDNTGIGGIRDRSLRFSSGSSDTGHTLDFTVDSLNRLRNMTSLPIVPKGIKTARDVKLCADLGFDAVYISNHGGRVVDGAPTAVEVLLDVHAQYPEVFDQIEIYADGGVRRGTHVLALLALGVRAVGLGRPPMFANVFGQEGVEAMLDILRTELVTEMQLLGQTDVEKWRGNTSFINTKRVELEYYGAPLSSFTQINY</sequence>
<dbReference type="InterPro" id="IPR000262">
    <property type="entry name" value="FMN-dep_DH"/>
</dbReference>
<dbReference type="GO" id="GO:0010181">
    <property type="term" value="F:FMN binding"/>
    <property type="evidence" value="ECO:0007669"/>
    <property type="project" value="InterPro"/>
</dbReference>
<feature type="binding site" evidence="5">
    <location>
        <begin position="335"/>
        <end position="336"/>
    </location>
    <ligand>
        <name>FMN</name>
        <dbReference type="ChEBI" id="CHEBI:58210"/>
    </ligand>
</feature>
<feature type="binding site" evidence="5">
    <location>
        <position position="180"/>
    </location>
    <ligand>
        <name>glyoxylate</name>
        <dbReference type="ChEBI" id="CHEBI:36655"/>
    </ligand>
</feature>
<dbReference type="KEGG" id="pfy:PFICI_03664"/>
<dbReference type="PANTHER" id="PTHR10578:SF140">
    <property type="entry name" value="FMN HYDROXY ACID DEHYDROGENASE DOMAIN-CONTAINING PROTEIN"/>
    <property type="match status" value="1"/>
</dbReference>
<evidence type="ECO:0000313" key="9">
    <source>
        <dbReference type="Proteomes" id="UP000030651"/>
    </source>
</evidence>
<evidence type="ECO:0000256" key="6">
    <source>
        <dbReference type="SAM" id="SignalP"/>
    </source>
</evidence>
<feature type="binding site" evidence="5">
    <location>
        <position position="276"/>
    </location>
    <ligand>
        <name>FMN</name>
        <dbReference type="ChEBI" id="CHEBI:58210"/>
    </ligand>
</feature>
<reference evidence="9" key="1">
    <citation type="journal article" date="2015" name="BMC Genomics">
        <title>Genomic and transcriptomic analysis of the endophytic fungus Pestalotiopsis fici reveals its lifestyle and high potential for synthesis of natural products.</title>
        <authorList>
            <person name="Wang X."/>
            <person name="Zhang X."/>
            <person name="Liu L."/>
            <person name="Xiang M."/>
            <person name="Wang W."/>
            <person name="Sun X."/>
            <person name="Che Y."/>
            <person name="Guo L."/>
            <person name="Liu G."/>
            <person name="Guo L."/>
            <person name="Wang C."/>
            <person name="Yin W.B."/>
            <person name="Stadler M."/>
            <person name="Zhang X."/>
            <person name="Liu X."/>
        </authorList>
    </citation>
    <scope>NUCLEOTIDE SEQUENCE [LARGE SCALE GENOMIC DNA]</scope>
    <source>
        <strain evidence="9">W106-1 / CGMCC3.15140</strain>
    </source>
</reference>
<feature type="binding site" evidence="5">
    <location>
        <position position="216"/>
    </location>
    <ligand>
        <name>glyoxylate</name>
        <dbReference type="ChEBI" id="CHEBI:36655"/>
    </ligand>
</feature>
<gene>
    <name evidence="8" type="ORF">PFICI_03664</name>
</gene>
<feature type="binding site" evidence="5">
    <location>
        <begin position="312"/>
        <end position="316"/>
    </location>
    <ligand>
        <name>FMN</name>
        <dbReference type="ChEBI" id="CHEBI:58210"/>
    </ligand>
</feature>
<evidence type="ECO:0000256" key="4">
    <source>
        <dbReference type="PIRSR" id="PIRSR000138-1"/>
    </source>
</evidence>
<proteinExistence type="inferred from homology"/>
<evidence type="ECO:0000256" key="3">
    <source>
        <dbReference type="ARBA" id="ARBA00024042"/>
    </source>
</evidence>
<dbReference type="HOGENOM" id="CLU_020639_1_0_1"/>
<dbReference type="PIRSF" id="PIRSF000138">
    <property type="entry name" value="Al-hdrx_acd_dh"/>
    <property type="match status" value="1"/>
</dbReference>
<dbReference type="InterPro" id="IPR013785">
    <property type="entry name" value="Aldolase_TIM"/>
</dbReference>
<comment type="cofactor">
    <cofactor evidence="1">
        <name>FMN</name>
        <dbReference type="ChEBI" id="CHEBI:58210"/>
    </cofactor>
</comment>
<dbReference type="eggNOG" id="KOG0538">
    <property type="taxonomic scope" value="Eukaryota"/>
</dbReference>
<feature type="chain" id="PRO_5004834714" description="FMN hydroxy acid dehydrogenase domain-containing protein" evidence="6">
    <location>
        <begin position="21"/>
        <end position="404"/>
    </location>
</feature>
<feature type="active site" description="Proton acceptor" evidence="4">
    <location>
        <position position="278"/>
    </location>
</feature>
<evidence type="ECO:0000259" key="7">
    <source>
        <dbReference type="PROSITE" id="PS51349"/>
    </source>
</evidence>
<feature type="binding site" evidence="5">
    <location>
        <position position="281"/>
    </location>
    <ligand>
        <name>glyoxylate</name>
        <dbReference type="ChEBI" id="CHEBI:36655"/>
    </ligand>
</feature>
<dbReference type="GO" id="GO:0016491">
    <property type="term" value="F:oxidoreductase activity"/>
    <property type="evidence" value="ECO:0007669"/>
    <property type="project" value="UniProtKB-KW"/>
</dbReference>
<dbReference type="SUPFAM" id="SSF51395">
    <property type="entry name" value="FMN-linked oxidoreductases"/>
    <property type="match status" value="1"/>
</dbReference>
<feature type="binding site" evidence="5">
    <location>
        <position position="254"/>
    </location>
    <ligand>
        <name>FMN</name>
        <dbReference type="ChEBI" id="CHEBI:58210"/>
    </ligand>
</feature>
<dbReference type="Gene3D" id="3.20.20.70">
    <property type="entry name" value="Aldolase class I"/>
    <property type="match status" value="1"/>
</dbReference>
<dbReference type="PANTHER" id="PTHR10578">
    <property type="entry name" value="S -2-HYDROXY-ACID OXIDASE-RELATED"/>
    <property type="match status" value="1"/>
</dbReference>
<evidence type="ECO:0000313" key="8">
    <source>
        <dbReference type="EMBL" id="ETS85639.1"/>
    </source>
</evidence>
<keyword evidence="5" id="KW-0285">Flavoprotein</keyword>
<dbReference type="InParanoid" id="W3XI07"/>
<dbReference type="InterPro" id="IPR037396">
    <property type="entry name" value="FMN_HAD"/>
</dbReference>
<dbReference type="STRING" id="1229662.W3XI07"/>
<feature type="binding site" evidence="5">
    <location>
        <position position="206"/>
    </location>
    <ligand>
        <name>FMN</name>
        <dbReference type="ChEBI" id="CHEBI:58210"/>
    </ligand>
</feature>
<dbReference type="Proteomes" id="UP000030651">
    <property type="component" value="Unassembled WGS sequence"/>
</dbReference>
<feature type="binding site" evidence="5">
    <location>
        <begin position="126"/>
        <end position="128"/>
    </location>
    <ligand>
        <name>FMN</name>
        <dbReference type="ChEBI" id="CHEBI:58210"/>
    </ligand>
</feature>
<dbReference type="Pfam" id="PF01070">
    <property type="entry name" value="FMN_dh"/>
    <property type="match status" value="2"/>
</dbReference>
<keyword evidence="5" id="KW-0288">FMN</keyword>
<accession>W3XI07</accession>
<evidence type="ECO:0000256" key="1">
    <source>
        <dbReference type="ARBA" id="ARBA00001917"/>
    </source>
</evidence>
<protein>
    <recommendedName>
        <fullName evidence="7">FMN hydroxy acid dehydrogenase domain-containing protein</fullName>
    </recommendedName>
</protein>
<keyword evidence="6" id="KW-0732">Signal</keyword>
<name>W3XI07_PESFW</name>
<feature type="binding site" evidence="5">
    <location>
        <position position="278"/>
    </location>
    <ligand>
        <name>glyoxylate</name>
        <dbReference type="ChEBI" id="CHEBI:36655"/>
    </ligand>
</feature>